<dbReference type="InterPro" id="IPR055353">
    <property type="entry name" value="DUF7619"/>
</dbReference>
<keyword evidence="7" id="KW-1185">Reference proteome</keyword>
<keyword evidence="1 2" id="KW-0732">Signal</keyword>
<evidence type="ECO:0008006" key="8">
    <source>
        <dbReference type="Google" id="ProtNLM"/>
    </source>
</evidence>
<feature type="domain" description="DUF7507" evidence="4">
    <location>
        <begin position="157"/>
        <end position="254"/>
    </location>
</feature>
<reference evidence="6 7" key="1">
    <citation type="submission" date="2018-04" db="EMBL/GenBank/DDBJ databases">
        <title>Genome sequencing of Flavobacterium sp. HYN0048.</title>
        <authorList>
            <person name="Yi H."/>
            <person name="Baek C."/>
        </authorList>
    </citation>
    <scope>NUCLEOTIDE SEQUENCE [LARGE SCALE GENOMIC DNA]</scope>
    <source>
        <strain evidence="6 7">HYN0048</strain>
    </source>
</reference>
<dbReference type="KEGG" id="fmg:HYN48_02095"/>
<sequence>MKKHYTSILLLFACAVFSFNGMFARGKAVSASLELVLTGLYLDSNQDGILNPGDNIAYTFTISNNGDESINSLLLNNELLGMNDLNIGSLAAGQTTSFNSNLILTQAHIDMGMVVTTAVIYGTTASGNGIQDLSDNGDPTDGSDDATVILLEQQVSQLRLLKFGSVNGNGGLGDTITYTFYVTNTGNTPVSQVGIMDALTGSVGLPVFPYTLSPGQTGTAMADHEITQADLDAGMVVNSASVVGFSPGGLQVTDVSDDGDSENGDDDPTITLLSQSAEMSLITEVSFIDSNNNGIAEAGETLVINEFIINNGSVTLHDILVTLFSGNNSQVALAGPGLLLPGQSGSITTAYVLTQQDIDNGAIDFTSAAEGYGIQGEPIVSTSYITTFVFAQSNTIRLNAFLDSNANSIQDEGESGFSLGQFRYVKNDSGVSQYLYPYSGAAVIYGLPEDSYDVYFEIDPQYAGLYTLATASFENITPGTEAVTYNFPLTTAGAIYDLSVSLQQFGLPPRPGFTYDNLVVFTNNGNQTITSGTISFNTEDIATVVAVSDVSADVFPAGFNYTFINLLPLETRYLSVTMQVPPIPSVELGQVLTNSVNAAIAENDVLPGNNSDFVMQTVVGSYDPNDKTEKHAGKIVFSDFSADDYLTYTIRFENTGTANAENVIITDTLDAMLDEGSVKMVSASAPYVLERSQNELTWHFNDIDLPPSDGDGMLGHGYVTFKVKPKAGFALGDIIPNTASIYFDFNPAIVTNTCQTEFVSQLGLDDPATMDFVVYPNPANDNIGITMNGNHSITGLSVLDVAGKIILDDDQPQAHHAVLNLSGLASGMYLLRIYTDQGTETTKFIKK</sequence>
<dbReference type="InterPro" id="IPR055354">
    <property type="entry name" value="DUF7507"/>
</dbReference>
<organism evidence="6 7">
    <name type="scientific">Flavobacterium magnum</name>
    <dbReference type="NCBI Taxonomy" id="2162713"/>
    <lineage>
        <taxon>Bacteria</taxon>
        <taxon>Pseudomonadati</taxon>
        <taxon>Bacteroidota</taxon>
        <taxon>Flavobacteriia</taxon>
        <taxon>Flavobacteriales</taxon>
        <taxon>Flavobacteriaceae</taxon>
        <taxon>Flavobacterium</taxon>
    </lineage>
</organism>
<evidence type="ECO:0000259" key="5">
    <source>
        <dbReference type="Pfam" id="PF24595"/>
    </source>
</evidence>
<dbReference type="InterPro" id="IPR047589">
    <property type="entry name" value="DUF11_rpt"/>
</dbReference>
<evidence type="ECO:0000259" key="4">
    <source>
        <dbReference type="Pfam" id="PF24346"/>
    </source>
</evidence>
<dbReference type="Proteomes" id="UP000244193">
    <property type="component" value="Chromosome"/>
</dbReference>
<protein>
    <recommendedName>
        <fullName evidence="8">Secretion system C-terminal sorting domain-containing protein</fullName>
    </recommendedName>
</protein>
<evidence type="ECO:0000259" key="3">
    <source>
        <dbReference type="Pfam" id="PF18962"/>
    </source>
</evidence>
<gene>
    <name evidence="6" type="ORF">HYN48_02095</name>
</gene>
<feature type="domain" description="DUF7619" evidence="5">
    <location>
        <begin position="623"/>
        <end position="757"/>
    </location>
</feature>
<accession>A0A2S0RBB6</accession>
<feature type="domain" description="Secretion system C-terminal sorting" evidence="3">
    <location>
        <begin position="774"/>
        <end position="845"/>
    </location>
</feature>
<dbReference type="NCBIfam" id="TIGR04183">
    <property type="entry name" value="Por_Secre_tail"/>
    <property type="match status" value="1"/>
</dbReference>
<dbReference type="EMBL" id="CP028811">
    <property type="protein sequence ID" value="AWA28973.1"/>
    <property type="molecule type" value="Genomic_DNA"/>
</dbReference>
<dbReference type="InterPro" id="IPR026444">
    <property type="entry name" value="Secre_tail"/>
</dbReference>
<feature type="chain" id="PRO_5015684303" description="Secretion system C-terminal sorting domain-containing protein" evidence="2">
    <location>
        <begin position="25"/>
        <end position="847"/>
    </location>
</feature>
<dbReference type="NCBIfam" id="TIGR01451">
    <property type="entry name" value="B_ant_repeat"/>
    <property type="match status" value="2"/>
</dbReference>
<feature type="signal peptide" evidence="2">
    <location>
        <begin position="1"/>
        <end position="24"/>
    </location>
</feature>
<proteinExistence type="predicted"/>
<dbReference type="PANTHER" id="PTHR34819:SF5">
    <property type="entry name" value="CONSERVED REPEAT DOMAIN PROTEIN"/>
    <property type="match status" value="1"/>
</dbReference>
<feature type="domain" description="DUF7507" evidence="4">
    <location>
        <begin position="293"/>
        <end position="381"/>
    </location>
</feature>
<feature type="domain" description="DUF7507" evidence="4">
    <location>
        <begin position="46"/>
        <end position="132"/>
    </location>
</feature>
<dbReference type="Pfam" id="PF18962">
    <property type="entry name" value="Por_Secre_tail"/>
    <property type="match status" value="1"/>
</dbReference>
<dbReference type="InterPro" id="IPR051172">
    <property type="entry name" value="Chlamydia_OmcB"/>
</dbReference>
<evidence type="ECO:0000313" key="7">
    <source>
        <dbReference type="Proteomes" id="UP000244193"/>
    </source>
</evidence>
<dbReference type="Pfam" id="PF24595">
    <property type="entry name" value="DUF7619"/>
    <property type="match status" value="1"/>
</dbReference>
<dbReference type="PANTHER" id="PTHR34819">
    <property type="entry name" value="LARGE CYSTEINE-RICH PERIPLASMIC PROTEIN OMCB"/>
    <property type="match status" value="1"/>
</dbReference>
<dbReference type="Pfam" id="PF24346">
    <property type="entry name" value="DUF7507"/>
    <property type="match status" value="3"/>
</dbReference>
<name>A0A2S0RBB6_9FLAO</name>
<evidence type="ECO:0000256" key="2">
    <source>
        <dbReference type="SAM" id="SignalP"/>
    </source>
</evidence>
<dbReference type="OrthoDB" id="1110367at2"/>
<evidence type="ECO:0000313" key="6">
    <source>
        <dbReference type="EMBL" id="AWA28973.1"/>
    </source>
</evidence>
<dbReference type="AlphaFoldDB" id="A0A2S0RBB6"/>
<evidence type="ECO:0000256" key="1">
    <source>
        <dbReference type="ARBA" id="ARBA00022729"/>
    </source>
</evidence>
<dbReference type="RefSeq" id="WP_108369559.1">
    <property type="nucleotide sequence ID" value="NZ_CP028811.1"/>
</dbReference>
<dbReference type="Gene3D" id="2.60.40.740">
    <property type="match status" value="1"/>
</dbReference>